<protein>
    <recommendedName>
        <fullName evidence="3">C3H1-type domain-containing protein</fullName>
    </recommendedName>
</protein>
<feature type="compositionally biased region" description="Low complexity" evidence="2">
    <location>
        <begin position="308"/>
        <end position="325"/>
    </location>
</feature>
<sequence>MSLVDSAPVFKARCLSIGLAETVIDSLHDKGWDTHATFAFSCSYIPGSGDDAAFVMKVIEPLLGSADHADGAKLRRLHFESYTLAAAEMKRKVESAEGQPPAKLPPAEVAERIAVLQAKLDPLLIENTMEPSHALINYVSQAVEDGRWRYIEWDRCTTRAQEVNGISEDTGLKVWRPDKHSGVIKEFHHEPKLTAPLTTDLEISNALKRRGVAYEVAQAMSFKSHEKLVNLLFNEYLKPAPDGFEKISISQLVAADREVHVRLAEATKAGLANSPGVMPLDQHLQTVLDMPCVMWQLMPRPKRPHAPVAKASSSKPNVSSSPSKNPVKKRLKPAKAGQPPPKKARQTFPMPKGLMGGVAFDDSNRPICFGYNLGTCKNGPDCPKGRHVCCKAGCFQTGHTFLTHQ</sequence>
<comment type="caution">
    <text evidence="4">The sequence shown here is derived from an EMBL/GenBank/DDBJ whole genome shotgun (WGS) entry which is preliminary data.</text>
</comment>
<feature type="domain" description="C3H1-type" evidence="3">
    <location>
        <begin position="362"/>
        <end position="390"/>
    </location>
</feature>
<proteinExistence type="predicted"/>
<organism evidence="4 5">
    <name type="scientific">Effrenium voratum</name>
    <dbReference type="NCBI Taxonomy" id="2562239"/>
    <lineage>
        <taxon>Eukaryota</taxon>
        <taxon>Sar</taxon>
        <taxon>Alveolata</taxon>
        <taxon>Dinophyceae</taxon>
        <taxon>Suessiales</taxon>
        <taxon>Symbiodiniaceae</taxon>
        <taxon>Effrenium</taxon>
    </lineage>
</organism>
<dbReference type="AlphaFoldDB" id="A0AA36JTD7"/>
<evidence type="ECO:0000313" key="5">
    <source>
        <dbReference type="Proteomes" id="UP001178507"/>
    </source>
</evidence>
<dbReference type="InterPro" id="IPR000571">
    <property type="entry name" value="Znf_CCCH"/>
</dbReference>
<dbReference type="GO" id="GO:0008270">
    <property type="term" value="F:zinc ion binding"/>
    <property type="evidence" value="ECO:0007669"/>
    <property type="project" value="UniProtKB-KW"/>
</dbReference>
<accession>A0AA36JTD7</accession>
<evidence type="ECO:0000313" key="4">
    <source>
        <dbReference type="EMBL" id="CAJ1410949.1"/>
    </source>
</evidence>
<dbReference type="EMBL" id="CAUJNA010003849">
    <property type="protein sequence ID" value="CAJ1410949.1"/>
    <property type="molecule type" value="Genomic_DNA"/>
</dbReference>
<keyword evidence="5" id="KW-1185">Reference proteome</keyword>
<keyword evidence="1" id="KW-0862">Zinc</keyword>
<dbReference type="Proteomes" id="UP001178507">
    <property type="component" value="Unassembled WGS sequence"/>
</dbReference>
<evidence type="ECO:0000259" key="3">
    <source>
        <dbReference type="PROSITE" id="PS50103"/>
    </source>
</evidence>
<feature type="region of interest" description="Disordered" evidence="2">
    <location>
        <begin position="303"/>
        <end position="351"/>
    </location>
</feature>
<evidence type="ECO:0000256" key="2">
    <source>
        <dbReference type="SAM" id="MobiDB-lite"/>
    </source>
</evidence>
<keyword evidence="1" id="KW-0479">Metal-binding</keyword>
<name>A0AA36JTD7_9DINO</name>
<feature type="zinc finger region" description="C3H1-type" evidence="1">
    <location>
        <begin position="362"/>
        <end position="390"/>
    </location>
</feature>
<keyword evidence="1" id="KW-0863">Zinc-finger</keyword>
<gene>
    <name evidence="4" type="ORF">EVOR1521_LOCUS31659</name>
</gene>
<evidence type="ECO:0000256" key="1">
    <source>
        <dbReference type="PROSITE-ProRule" id="PRU00723"/>
    </source>
</evidence>
<reference evidence="4" key="1">
    <citation type="submission" date="2023-08" db="EMBL/GenBank/DDBJ databases">
        <authorList>
            <person name="Chen Y."/>
            <person name="Shah S."/>
            <person name="Dougan E. K."/>
            <person name="Thang M."/>
            <person name="Chan C."/>
        </authorList>
    </citation>
    <scope>NUCLEOTIDE SEQUENCE</scope>
</reference>
<dbReference type="PROSITE" id="PS50103">
    <property type="entry name" value="ZF_C3H1"/>
    <property type="match status" value="1"/>
</dbReference>